<dbReference type="PANTHER" id="PTHR23242">
    <property type="entry name" value="TRANSCRIPTION FACTOR HOXA13"/>
    <property type="match status" value="1"/>
</dbReference>
<keyword evidence="2" id="KW-1133">Transmembrane helix</keyword>
<dbReference type="AlphaFoldDB" id="A0A5M8PQC1"/>
<keyword evidence="2" id="KW-0812">Transmembrane</keyword>
<reference evidence="3 4" key="1">
    <citation type="submission" date="2019-09" db="EMBL/GenBank/DDBJ databases">
        <title>The hologenome of the rock-dwelling lichen Lasallia pustulata.</title>
        <authorList>
            <person name="Greshake Tzovaras B."/>
            <person name="Segers F."/>
            <person name="Bicker A."/>
            <person name="Dal Grande F."/>
            <person name="Otte J."/>
            <person name="Hankeln T."/>
            <person name="Schmitt I."/>
            <person name="Ebersberger I."/>
        </authorList>
    </citation>
    <scope>NUCLEOTIDE SEQUENCE [LARGE SCALE GENOMIC DNA]</scope>
    <source>
        <strain evidence="3">A1-1</strain>
    </source>
</reference>
<gene>
    <name evidence="3" type="ORF">FRX48_04935</name>
</gene>
<dbReference type="PANTHER" id="PTHR23242:SF9">
    <property type="entry name" value="TRANSCRIPTION FACTOR HOXA13"/>
    <property type="match status" value="1"/>
</dbReference>
<organism evidence="3 4">
    <name type="scientific">Lasallia pustulata</name>
    <dbReference type="NCBI Taxonomy" id="136370"/>
    <lineage>
        <taxon>Eukaryota</taxon>
        <taxon>Fungi</taxon>
        <taxon>Dikarya</taxon>
        <taxon>Ascomycota</taxon>
        <taxon>Pezizomycotina</taxon>
        <taxon>Lecanoromycetes</taxon>
        <taxon>OSLEUM clade</taxon>
        <taxon>Umbilicariomycetidae</taxon>
        <taxon>Umbilicariales</taxon>
        <taxon>Umbilicariaceae</taxon>
        <taxon>Lasallia</taxon>
    </lineage>
</organism>
<feature type="transmembrane region" description="Helical" evidence="2">
    <location>
        <begin position="35"/>
        <end position="57"/>
    </location>
</feature>
<keyword evidence="2" id="KW-0472">Membrane</keyword>
<accession>A0A5M8PQC1</accession>
<evidence type="ECO:0000313" key="4">
    <source>
        <dbReference type="Proteomes" id="UP000324767"/>
    </source>
</evidence>
<feature type="compositionally biased region" description="Basic residues" evidence="1">
    <location>
        <begin position="354"/>
        <end position="364"/>
    </location>
</feature>
<dbReference type="Proteomes" id="UP000324767">
    <property type="component" value="Unassembled WGS sequence"/>
</dbReference>
<dbReference type="OrthoDB" id="3260408at2759"/>
<evidence type="ECO:0000313" key="3">
    <source>
        <dbReference type="EMBL" id="KAA6411654.1"/>
    </source>
</evidence>
<feature type="region of interest" description="Disordered" evidence="1">
    <location>
        <begin position="306"/>
        <end position="338"/>
    </location>
</feature>
<comment type="caution">
    <text evidence="3">The sequence shown here is derived from an EMBL/GenBank/DDBJ whole genome shotgun (WGS) entry which is preliminary data.</text>
</comment>
<feature type="compositionally biased region" description="Low complexity" evidence="1">
    <location>
        <begin position="314"/>
        <end position="327"/>
    </location>
</feature>
<evidence type="ECO:0000256" key="2">
    <source>
        <dbReference type="SAM" id="Phobius"/>
    </source>
</evidence>
<evidence type="ECO:0000256" key="1">
    <source>
        <dbReference type="SAM" id="MobiDB-lite"/>
    </source>
</evidence>
<feature type="region of interest" description="Disordered" evidence="1">
    <location>
        <begin position="354"/>
        <end position="383"/>
    </location>
</feature>
<feature type="region of interest" description="Disordered" evidence="1">
    <location>
        <begin position="1"/>
        <end position="30"/>
    </location>
</feature>
<dbReference type="EMBL" id="VXIT01000007">
    <property type="protein sequence ID" value="KAA6411654.1"/>
    <property type="molecule type" value="Genomic_DNA"/>
</dbReference>
<sequence length="438" mass="48881">MAAQLNGRPVDSTKGKVNGHITTQTKRSSKKQSGLAGRAFGIVARLLIWYSVITALLRCPSSLKELTDDSPGVCKPYLSVRSHVAPYLVPYYDTCAAPYVETARPYVEKLEKQVYTPAVGFGKQSYEAYGAPLVDQIRAYGQTQWENTVEPQIDIAQSYAKRNYDSALAPHIRKATTVVSPYYEAGQRNMVETYNSHLLPAYTKSRPYAEKAYALGHKVVIETGLPYFQNAWSSVVVFIDRTLWPKLRVLYGKNVEPQLVRIGERLGRYRDGRKLKAAVDDIDSMSEASSLSSSLSSVVSSVASAYATGPPNQSTTATSEAASATPSLTPGQKAEQVQEKIANDLRNWQEKFAKSTRQRHRRLIFRSASKTSPTGRSRNKSKELARPCWFSLSNLPARKSPNSRKQSSRLSNRFQRRGVTSILKAQKRIYLKRQEVLA</sequence>
<name>A0A5M8PQC1_9LECA</name>
<proteinExistence type="predicted"/>
<protein>
    <submittedName>
        <fullName evidence="3">Uncharacterized protein</fullName>
    </submittedName>
</protein>